<proteinExistence type="predicted"/>
<accession>A0AAD7N0P5</accession>
<sequence>MTVYLLNYAVGSPVVVQEDSSTISDHPQRLIVQNRVIATDALNANAIDHNCLVPRTTSNNIQNVVYETCESLGSSDYRPSGALVAGGGRHKKFDTAQLMPMMYKDRGLHDLAQCSLHFEFQCTLENLESGMQKNEMFIALDVPLADLVPNLTRPELSTVAMVHGFKLLAKLNIEQARTSVLEHSSKTCRPEVQVQRERLCQEKEESAGDTFGRSTSEEEKCYFRNGHTVPLSQEDCY</sequence>
<dbReference type="EMBL" id="JARKIB010000102">
    <property type="protein sequence ID" value="KAJ7740540.1"/>
    <property type="molecule type" value="Genomic_DNA"/>
</dbReference>
<name>A0AAD7N0P5_9AGAR</name>
<protein>
    <submittedName>
        <fullName evidence="1">Uncharacterized protein</fullName>
    </submittedName>
</protein>
<dbReference type="Proteomes" id="UP001215598">
    <property type="component" value="Unassembled WGS sequence"/>
</dbReference>
<comment type="caution">
    <text evidence="1">The sequence shown here is derived from an EMBL/GenBank/DDBJ whole genome shotgun (WGS) entry which is preliminary data.</text>
</comment>
<evidence type="ECO:0000313" key="2">
    <source>
        <dbReference type="Proteomes" id="UP001215598"/>
    </source>
</evidence>
<organism evidence="1 2">
    <name type="scientific">Mycena metata</name>
    <dbReference type="NCBI Taxonomy" id="1033252"/>
    <lineage>
        <taxon>Eukaryota</taxon>
        <taxon>Fungi</taxon>
        <taxon>Dikarya</taxon>
        <taxon>Basidiomycota</taxon>
        <taxon>Agaricomycotina</taxon>
        <taxon>Agaricomycetes</taxon>
        <taxon>Agaricomycetidae</taxon>
        <taxon>Agaricales</taxon>
        <taxon>Marasmiineae</taxon>
        <taxon>Mycenaceae</taxon>
        <taxon>Mycena</taxon>
    </lineage>
</organism>
<gene>
    <name evidence="1" type="ORF">B0H16DRAFT_1464778</name>
</gene>
<dbReference type="AlphaFoldDB" id="A0AAD7N0P5"/>
<reference evidence="1" key="1">
    <citation type="submission" date="2023-03" db="EMBL/GenBank/DDBJ databases">
        <title>Massive genome expansion in bonnet fungi (Mycena s.s.) driven by repeated elements and novel gene families across ecological guilds.</title>
        <authorList>
            <consortium name="Lawrence Berkeley National Laboratory"/>
            <person name="Harder C.B."/>
            <person name="Miyauchi S."/>
            <person name="Viragh M."/>
            <person name="Kuo A."/>
            <person name="Thoen E."/>
            <person name="Andreopoulos B."/>
            <person name="Lu D."/>
            <person name="Skrede I."/>
            <person name="Drula E."/>
            <person name="Henrissat B."/>
            <person name="Morin E."/>
            <person name="Kohler A."/>
            <person name="Barry K."/>
            <person name="LaButti K."/>
            <person name="Morin E."/>
            <person name="Salamov A."/>
            <person name="Lipzen A."/>
            <person name="Mereny Z."/>
            <person name="Hegedus B."/>
            <person name="Baldrian P."/>
            <person name="Stursova M."/>
            <person name="Weitz H."/>
            <person name="Taylor A."/>
            <person name="Grigoriev I.V."/>
            <person name="Nagy L.G."/>
            <person name="Martin F."/>
            <person name="Kauserud H."/>
        </authorList>
    </citation>
    <scope>NUCLEOTIDE SEQUENCE</scope>
    <source>
        <strain evidence="1">CBHHK182m</strain>
    </source>
</reference>
<evidence type="ECO:0000313" key="1">
    <source>
        <dbReference type="EMBL" id="KAJ7740540.1"/>
    </source>
</evidence>
<keyword evidence="2" id="KW-1185">Reference proteome</keyword>